<feature type="transmembrane region" description="Helical" evidence="6">
    <location>
        <begin position="67"/>
        <end position="87"/>
    </location>
</feature>
<dbReference type="RefSeq" id="WP_228856802.1">
    <property type="nucleotide sequence ID" value="NZ_AP024086.1"/>
</dbReference>
<feature type="transmembrane region" description="Helical" evidence="6">
    <location>
        <begin position="126"/>
        <end position="150"/>
    </location>
</feature>
<feature type="transmembrane region" description="Helical" evidence="6">
    <location>
        <begin position="272"/>
        <end position="291"/>
    </location>
</feature>
<keyword evidence="2" id="KW-1003">Cell membrane</keyword>
<evidence type="ECO:0000256" key="1">
    <source>
        <dbReference type="ARBA" id="ARBA00004651"/>
    </source>
</evidence>
<organism evidence="8 9">
    <name type="scientific">Desulfomarina profundi</name>
    <dbReference type="NCBI Taxonomy" id="2772557"/>
    <lineage>
        <taxon>Bacteria</taxon>
        <taxon>Pseudomonadati</taxon>
        <taxon>Thermodesulfobacteriota</taxon>
        <taxon>Desulfobulbia</taxon>
        <taxon>Desulfobulbales</taxon>
        <taxon>Desulfobulbaceae</taxon>
        <taxon>Desulfomarina</taxon>
    </lineage>
</organism>
<dbReference type="Proteomes" id="UP000826725">
    <property type="component" value="Chromosome"/>
</dbReference>
<dbReference type="PANTHER" id="PTHR32322">
    <property type="entry name" value="INNER MEMBRANE TRANSPORTER"/>
    <property type="match status" value="1"/>
</dbReference>
<feature type="transmembrane region" description="Helical" evidence="6">
    <location>
        <begin position="102"/>
        <end position="119"/>
    </location>
</feature>
<dbReference type="InterPro" id="IPR050638">
    <property type="entry name" value="AA-Vitamin_Transporters"/>
</dbReference>
<accession>A0A8D5FKI8</accession>
<gene>
    <name evidence="8" type="ORF">DGMP_13910</name>
</gene>
<feature type="transmembrane region" description="Helical" evidence="6">
    <location>
        <begin position="7"/>
        <end position="25"/>
    </location>
</feature>
<keyword evidence="4 6" id="KW-1133">Transmembrane helix</keyword>
<evidence type="ECO:0000256" key="2">
    <source>
        <dbReference type="ARBA" id="ARBA00022475"/>
    </source>
</evidence>
<feature type="domain" description="EamA" evidence="7">
    <location>
        <begin position="156"/>
        <end position="287"/>
    </location>
</feature>
<keyword evidence="5 6" id="KW-0472">Membrane</keyword>
<reference evidence="8" key="1">
    <citation type="submission" date="2020-09" db="EMBL/GenBank/DDBJ databases">
        <title>Desulfogranum mesoprofundum gen. nov., sp. nov., a novel mesophilic, sulfate-reducing chemolithoautotroph isolated from a deep-sea hydrothermal vent chimney in the Suiyo Seamount.</title>
        <authorList>
            <person name="Hashimoto Y."/>
            <person name="Nakagawa S."/>
        </authorList>
    </citation>
    <scope>NUCLEOTIDE SEQUENCE</scope>
    <source>
        <strain evidence="8">KT2</strain>
    </source>
</reference>
<evidence type="ECO:0000256" key="5">
    <source>
        <dbReference type="ARBA" id="ARBA00023136"/>
    </source>
</evidence>
<evidence type="ECO:0000256" key="6">
    <source>
        <dbReference type="SAM" id="Phobius"/>
    </source>
</evidence>
<keyword evidence="9" id="KW-1185">Reference proteome</keyword>
<dbReference type="GO" id="GO:0005886">
    <property type="term" value="C:plasma membrane"/>
    <property type="evidence" value="ECO:0007669"/>
    <property type="project" value="UniProtKB-SubCell"/>
</dbReference>
<feature type="transmembrane region" description="Helical" evidence="6">
    <location>
        <begin position="186"/>
        <end position="204"/>
    </location>
</feature>
<evidence type="ECO:0000256" key="4">
    <source>
        <dbReference type="ARBA" id="ARBA00022989"/>
    </source>
</evidence>
<keyword evidence="3 6" id="KW-0812">Transmembrane</keyword>
<dbReference type="PANTHER" id="PTHR32322:SF18">
    <property type="entry name" value="S-ADENOSYLMETHIONINE_S-ADENOSYLHOMOCYSTEINE TRANSPORTER"/>
    <property type="match status" value="1"/>
</dbReference>
<dbReference type="Pfam" id="PF00892">
    <property type="entry name" value="EamA"/>
    <property type="match status" value="2"/>
</dbReference>
<feature type="transmembrane region" description="Helical" evidence="6">
    <location>
        <begin position="216"/>
        <end position="235"/>
    </location>
</feature>
<sequence length="301" mass="33347">MKKQTKAYLYGFAAVSFWSTIASAGKLSLRYLTPVELLFFSSLVSCVVLFTILIFQKKLPELKKTSLKELGVSLLFGLLNPFLYYLVLFKAYDLLPAQQAQAINYTWAITLSLLSIPILGHKVRGIQWVCIGFSYFGVLVIATGGNVISLQFENPSGVGLALLSTVIWSLYWIYNTRDTRDPLVGLFLNFATVMPLIVLYTLWIGKGPLLRITPGLAGAAYIGVFEMGITFVLWLYALKKTESSAKVANLIFISPFLSLFFIHFLVGEKILGSTLVGLAFVICGLSLQAFAESKKKHRAGR</sequence>
<name>A0A8D5FKI8_9BACT</name>
<evidence type="ECO:0000256" key="3">
    <source>
        <dbReference type="ARBA" id="ARBA00022692"/>
    </source>
</evidence>
<evidence type="ECO:0000313" key="9">
    <source>
        <dbReference type="Proteomes" id="UP000826725"/>
    </source>
</evidence>
<proteinExistence type="predicted"/>
<feature type="transmembrane region" description="Helical" evidence="6">
    <location>
        <begin position="156"/>
        <end position="174"/>
    </location>
</feature>
<dbReference type="AlphaFoldDB" id="A0A8D5FKI8"/>
<evidence type="ECO:0000313" key="8">
    <source>
        <dbReference type="EMBL" id="BCL60698.1"/>
    </source>
</evidence>
<feature type="transmembrane region" description="Helical" evidence="6">
    <location>
        <begin position="247"/>
        <end position="266"/>
    </location>
</feature>
<dbReference type="InterPro" id="IPR000620">
    <property type="entry name" value="EamA_dom"/>
</dbReference>
<evidence type="ECO:0000259" key="7">
    <source>
        <dbReference type="Pfam" id="PF00892"/>
    </source>
</evidence>
<protein>
    <submittedName>
        <fullName evidence="8">Membrane protein</fullName>
    </submittedName>
</protein>
<feature type="transmembrane region" description="Helical" evidence="6">
    <location>
        <begin position="37"/>
        <end position="55"/>
    </location>
</feature>
<dbReference type="KEGG" id="dbk:DGMP_13910"/>
<feature type="domain" description="EamA" evidence="7">
    <location>
        <begin position="6"/>
        <end position="142"/>
    </location>
</feature>
<dbReference type="EMBL" id="AP024086">
    <property type="protein sequence ID" value="BCL60698.1"/>
    <property type="molecule type" value="Genomic_DNA"/>
</dbReference>
<comment type="subcellular location">
    <subcellularLocation>
        <location evidence="1">Cell membrane</location>
        <topology evidence="1">Multi-pass membrane protein</topology>
    </subcellularLocation>
</comment>